<dbReference type="CDD" id="cd16278">
    <property type="entry name" value="metallo-hydrolase-like_MBL-fold"/>
    <property type="match status" value="1"/>
</dbReference>
<dbReference type="InterPro" id="IPR050662">
    <property type="entry name" value="Sec-metab_biosynth-thioest"/>
</dbReference>
<comment type="caution">
    <text evidence="3">The sequence shown here is derived from an EMBL/GenBank/DDBJ whole genome shotgun (WGS) entry which is preliminary data.</text>
</comment>
<dbReference type="InterPro" id="IPR001279">
    <property type="entry name" value="Metallo-B-lactamas"/>
</dbReference>
<dbReference type="PANTHER" id="PTHR23131">
    <property type="entry name" value="ENDORIBONUCLEASE LACTB2"/>
    <property type="match status" value="1"/>
</dbReference>
<reference evidence="3 4" key="1">
    <citation type="journal article" date="2017" name="Int. J. Syst. Evol. Microbiol.">
        <title>Pseudokineococcus basanitobsidens sp. nov., isolated from volcanic rock.</title>
        <authorList>
            <person name="Lee D.W."/>
            <person name="Park M.Y."/>
            <person name="Kim J.J."/>
            <person name="Kim B.S."/>
        </authorList>
    </citation>
    <scope>NUCLEOTIDE SEQUENCE [LARGE SCALE GENOMIC DNA]</scope>
    <source>
        <strain evidence="3 4">DSM 103726</strain>
    </source>
</reference>
<accession>A0ABU8RK48</accession>
<dbReference type="InterPro" id="IPR036866">
    <property type="entry name" value="RibonucZ/Hydroxyglut_hydro"/>
</dbReference>
<dbReference type="Gene3D" id="3.60.15.10">
    <property type="entry name" value="Ribonuclease Z/Hydroxyacylglutathione hydrolase-like"/>
    <property type="match status" value="1"/>
</dbReference>
<keyword evidence="4" id="KW-1185">Reference proteome</keyword>
<dbReference type="PANTHER" id="PTHR23131:SF0">
    <property type="entry name" value="ENDORIBONUCLEASE LACTB2"/>
    <property type="match status" value="1"/>
</dbReference>
<dbReference type="InterPro" id="IPR036388">
    <property type="entry name" value="WH-like_DNA-bd_sf"/>
</dbReference>
<evidence type="ECO:0000259" key="2">
    <source>
        <dbReference type="SMART" id="SM00849"/>
    </source>
</evidence>
<dbReference type="EMBL" id="JBBIAA010000008">
    <property type="protein sequence ID" value="MEJ5945426.1"/>
    <property type="molecule type" value="Genomic_DNA"/>
</dbReference>
<dbReference type="Gene3D" id="1.10.10.10">
    <property type="entry name" value="Winged helix-like DNA-binding domain superfamily/Winged helix DNA-binding domain"/>
    <property type="match status" value="1"/>
</dbReference>
<feature type="domain" description="Metallo-beta-lactamase" evidence="2">
    <location>
        <begin position="39"/>
        <end position="214"/>
    </location>
</feature>
<dbReference type="Proteomes" id="UP001387100">
    <property type="component" value="Unassembled WGS sequence"/>
</dbReference>
<evidence type="ECO:0000313" key="3">
    <source>
        <dbReference type="EMBL" id="MEJ5945426.1"/>
    </source>
</evidence>
<protein>
    <submittedName>
        <fullName evidence="3">MBL fold metallo-hydrolase</fullName>
    </submittedName>
</protein>
<proteinExistence type="predicted"/>
<organism evidence="3 4">
    <name type="scientific">Pseudokineococcus basanitobsidens</name>
    <dbReference type="NCBI Taxonomy" id="1926649"/>
    <lineage>
        <taxon>Bacteria</taxon>
        <taxon>Bacillati</taxon>
        <taxon>Actinomycetota</taxon>
        <taxon>Actinomycetes</taxon>
        <taxon>Kineosporiales</taxon>
        <taxon>Kineosporiaceae</taxon>
        <taxon>Pseudokineococcus</taxon>
    </lineage>
</organism>
<gene>
    <name evidence="3" type="ORF">WDZ17_08980</name>
</gene>
<evidence type="ECO:0000256" key="1">
    <source>
        <dbReference type="SAM" id="MobiDB-lite"/>
    </source>
</evidence>
<dbReference type="SUPFAM" id="SSF56281">
    <property type="entry name" value="Metallo-hydrolase/oxidoreductase"/>
    <property type="match status" value="1"/>
</dbReference>
<name>A0ABU8RK48_9ACTN</name>
<dbReference type="SMART" id="SM00849">
    <property type="entry name" value="Lactamase_B"/>
    <property type="match status" value="1"/>
</dbReference>
<sequence length="315" mass="31478">MSGRGAGPDDLAPPWRGGRVTPVARCVLATNPGPMTLDGTSTWVLGAPGAGPAVVVDPGPDDDAHLDAVLRAATDEHGGVACVVLTHHHADHSAGARRLAGTAAGATGVPVPVRAVRADLRVADGRGLVDGDELPCAGARLTVLATPGHTADSVCLLLRPPDGPAALLTGDTVLGRGTSVVAHPDGDLGDYLATLDRLARVVEDEDVDLLLPGHGPVLEDPSPVLAHYRSHRRHRVEEVAAAVRAGATTPAEVVAVVYPGLAPELRAPAERSAAAALALLAGFGEAGLGDAEPGGVGPGDAGHSGARADGVGRDA</sequence>
<evidence type="ECO:0000313" key="4">
    <source>
        <dbReference type="Proteomes" id="UP001387100"/>
    </source>
</evidence>
<dbReference type="Pfam" id="PF00753">
    <property type="entry name" value="Lactamase_B"/>
    <property type="match status" value="1"/>
</dbReference>
<feature type="region of interest" description="Disordered" evidence="1">
    <location>
        <begin position="289"/>
        <end position="315"/>
    </location>
</feature>
<feature type="compositionally biased region" description="Gly residues" evidence="1">
    <location>
        <begin position="289"/>
        <end position="302"/>
    </location>
</feature>